<dbReference type="VEuPathDB" id="FungiDB:VP01_3287g2"/>
<organism evidence="1 2">
    <name type="scientific">Puccinia sorghi</name>
    <dbReference type="NCBI Taxonomy" id="27349"/>
    <lineage>
        <taxon>Eukaryota</taxon>
        <taxon>Fungi</taxon>
        <taxon>Dikarya</taxon>
        <taxon>Basidiomycota</taxon>
        <taxon>Pucciniomycotina</taxon>
        <taxon>Pucciniomycetes</taxon>
        <taxon>Pucciniales</taxon>
        <taxon>Pucciniaceae</taxon>
        <taxon>Puccinia</taxon>
    </lineage>
</organism>
<dbReference type="AlphaFoldDB" id="A0A0L6UXR9"/>
<protein>
    <submittedName>
        <fullName evidence="1">Uncharacterized protein</fullName>
    </submittedName>
</protein>
<evidence type="ECO:0000313" key="2">
    <source>
        <dbReference type="Proteomes" id="UP000037035"/>
    </source>
</evidence>
<gene>
    <name evidence="1" type="ORF">VP01_3287g2</name>
</gene>
<dbReference type="EMBL" id="LAVV01008265">
    <property type="protein sequence ID" value="KNZ53299.1"/>
    <property type="molecule type" value="Genomic_DNA"/>
</dbReference>
<accession>A0A0L6UXR9</accession>
<dbReference type="Proteomes" id="UP000037035">
    <property type="component" value="Unassembled WGS sequence"/>
</dbReference>
<name>A0A0L6UXR9_9BASI</name>
<sequence>MKWMKTELVETDEEWKRETEKGRNHKGVTLKRLRNPGNFNIWNLLKGSSKKINIEFRPKYWPFLNPINLDFKIIKIDMTWEICLKSFLHCQKFYLSCSHTQPITGKVIKDPENFVQVPQLFEKKPSFIYNYSIAAHYFCYSVSLTCSVPIFCQKKYE</sequence>
<comment type="caution">
    <text evidence="1">The sequence shown here is derived from an EMBL/GenBank/DDBJ whole genome shotgun (WGS) entry which is preliminary data.</text>
</comment>
<evidence type="ECO:0000313" key="1">
    <source>
        <dbReference type="EMBL" id="KNZ53299.1"/>
    </source>
</evidence>
<proteinExistence type="predicted"/>
<reference evidence="1 2" key="1">
    <citation type="submission" date="2015-08" db="EMBL/GenBank/DDBJ databases">
        <title>Next Generation Sequencing and Analysis of the Genome of Puccinia sorghi L Schw, the Causal Agent of Maize Common Rust.</title>
        <authorList>
            <person name="Rochi L."/>
            <person name="Burguener G."/>
            <person name="Darino M."/>
            <person name="Turjanski A."/>
            <person name="Kreff E."/>
            <person name="Dieguez M.J."/>
            <person name="Sacco F."/>
        </authorList>
    </citation>
    <scope>NUCLEOTIDE SEQUENCE [LARGE SCALE GENOMIC DNA]</scope>
    <source>
        <strain evidence="1 2">RO10H11247</strain>
    </source>
</reference>
<keyword evidence="2" id="KW-1185">Reference proteome</keyword>